<proteinExistence type="predicted"/>
<dbReference type="GO" id="GO:0006606">
    <property type="term" value="P:protein import into nucleus"/>
    <property type="evidence" value="ECO:0007669"/>
    <property type="project" value="InterPro"/>
</dbReference>
<keyword evidence="3" id="KW-0963">Cytoplasm</keyword>
<dbReference type="GO" id="GO:0005737">
    <property type="term" value="C:cytoplasm"/>
    <property type="evidence" value="ECO:0007669"/>
    <property type="project" value="UniProtKB-SubCell"/>
</dbReference>
<organism evidence="7 8">
    <name type="scientific">Cryptosporidium xiaoi</name>
    <dbReference type="NCBI Taxonomy" id="659607"/>
    <lineage>
        <taxon>Eukaryota</taxon>
        <taxon>Sar</taxon>
        <taxon>Alveolata</taxon>
        <taxon>Apicomplexa</taxon>
        <taxon>Conoidasida</taxon>
        <taxon>Coccidia</taxon>
        <taxon>Eucoccidiorida</taxon>
        <taxon>Eimeriorina</taxon>
        <taxon>Cryptosporidiidae</taxon>
        <taxon>Cryptosporidium</taxon>
    </lineage>
</organism>
<dbReference type="PANTHER" id="PTHR10527">
    <property type="entry name" value="IMPORTIN BETA"/>
    <property type="match status" value="1"/>
</dbReference>
<evidence type="ECO:0000313" key="8">
    <source>
        <dbReference type="Proteomes" id="UP001311799"/>
    </source>
</evidence>
<dbReference type="Proteomes" id="UP001311799">
    <property type="component" value="Unassembled WGS sequence"/>
</dbReference>
<name>A0AAV9Y197_9CRYT</name>
<dbReference type="InterPro" id="IPR040122">
    <property type="entry name" value="Importin_beta"/>
</dbReference>
<evidence type="ECO:0000256" key="2">
    <source>
        <dbReference type="ARBA" id="ARBA00022448"/>
    </source>
</evidence>
<keyword evidence="8" id="KW-1185">Reference proteome</keyword>
<dbReference type="InterPro" id="IPR016024">
    <property type="entry name" value="ARM-type_fold"/>
</dbReference>
<dbReference type="InterPro" id="IPR011989">
    <property type="entry name" value="ARM-like"/>
</dbReference>
<dbReference type="EMBL" id="JAWDEY010000005">
    <property type="protein sequence ID" value="KAK6590609.1"/>
    <property type="molecule type" value="Genomic_DNA"/>
</dbReference>
<sequence length="931" mass="104315">MSSTQWKSDVIRCQDVLNILKQADSPDSNVQLQVTNALNSFVNSSNDASCYFALIFSELNNEGVDVRQRAGLLLKNYLLQYGIPNSPEQLEYIKRASLTALNDSQKLIRSTAGTIVTNFVNMKQGKPFLVEFLHYLSQLVDMATHDSIDGAFDCLYKICEDELEFCLGENSTVSFESKQRLGSFIEVSKQIILPKLFTICQGLHQVLSSNEAAVYYSLKCITLYAQHHLFTKNQPLNDLFNSYWQIIGIMAKQESKRIRILVVIGIITIIEDDPDAIIDSSGVSVIIEFILCCCEDNNADSYNLRLESLEFWPIYLRNEKGANYLRPFLPRLLICLLDNAIFTDFDYIEMDPSHFEDKVEDDQHSMGPRFHQGRGSNGDDDDEVEIGAWGNQWTVRKASALALDHISVVFGNEILKDLLPLIENRLQNQDWEKQESAVLALGAIARGCLGGLSPFLPKVLNYLFRLTNDSKPLIRSISCWCISRFAPWLAHQQGQPILSDAVRALLTRVLDPNKRVEEAACSATATFIEDSTQSLSLIPFLDEIIETISRALVTYQYRNLLILCDTISTLCFSIGPSVYNQKFENNLIPLLIEKWKTFPIEHPCLIGSMDAISKIFTVIGPGVSKFAEPVLEHCISNNLYSAVSLTKDADDSCNGIPEVIECALDLVSSIVESIRFESIPVLKRCNFLGYIQLFSRYDRFPNVKQSVFACLGDLAKYGGDDMNIIKPVFSEILQITIININDTNIGISNNAAWALGEMIAHSSSETRPCIEQLLDPILDTLISRIPVNNDTNTQTNNLAINICITLGRTSALFPEKSNPKISFCLGQIFEILSTVRNDAEKMSAIQGICFAIKIKPTIVDASNIKQMLDLISSLQSVLSPKSNYFELISPLLRSTIQSIYLNSNKEIFAKALHSQNDFVQGILYSYLSTNT</sequence>
<keyword evidence="2" id="KW-0813">Transport</keyword>
<feature type="region of interest" description="Disordered" evidence="6">
    <location>
        <begin position="358"/>
        <end position="381"/>
    </location>
</feature>
<dbReference type="AlphaFoldDB" id="A0AAV9Y197"/>
<evidence type="ECO:0000256" key="4">
    <source>
        <dbReference type="ARBA" id="ARBA00022737"/>
    </source>
</evidence>
<accession>A0AAV9Y197</accession>
<dbReference type="SUPFAM" id="SSF48371">
    <property type="entry name" value="ARM repeat"/>
    <property type="match status" value="1"/>
</dbReference>
<keyword evidence="5" id="KW-0653">Protein transport</keyword>
<evidence type="ECO:0000256" key="6">
    <source>
        <dbReference type="SAM" id="MobiDB-lite"/>
    </source>
</evidence>
<dbReference type="Gene3D" id="1.25.10.10">
    <property type="entry name" value="Leucine-rich Repeat Variant"/>
    <property type="match status" value="1"/>
</dbReference>
<evidence type="ECO:0000313" key="7">
    <source>
        <dbReference type="EMBL" id="KAK6590609.1"/>
    </source>
</evidence>
<evidence type="ECO:0000256" key="3">
    <source>
        <dbReference type="ARBA" id="ARBA00022490"/>
    </source>
</evidence>
<comment type="caution">
    <text evidence="7">The sequence shown here is derived from an EMBL/GenBank/DDBJ whole genome shotgun (WGS) entry which is preliminary data.</text>
</comment>
<reference evidence="7 8" key="1">
    <citation type="submission" date="2023-10" db="EMBL/GenBank/DDBJ databases">
        <title>Comparative genomics analysis reveals potential genetic determinants of host preference in Cryptosporidium xiaoi.</title>
        <authorList>
            <person name="Xiao L."/>
            <person name="Li J."/>
        </authorList>
    </citation>
    <scope>NUCLEOTIDE SEQUENCE [LARGE SCALE GENOMIC DNA]</scope>
    <source>
        <strain evidence="7 8">52996</strain>
    </source>
</reference>
<evidence type="ECO:0000256" key="5">
    <source>
        <dbReference type="ARBA" id="ARBA00022927"/>
    </source>
</evidence>
<gene>
    <name evidence="7" type="ORF">RS030_142138</name>
</gene>
<protein>
    <submittedName>
        <fullName evidence="7">Importin beta like ARM repeat alpha superhelix</fullName>
    </submittedName>
</protein>
<comment type="subcellular location">
    <subcellularLocation>
        <location evidence="1">Cytoplasm</location>
    </subcellularLocation>
</comment>
<evidence type="ECO:0000256" key="1">
    <source>
        <dbReference type="ARBA" id="ARBA00004496"/>
    </source>
</evidence>
<keyword evidence="4" id="KW-0677">Repeat</keyword>
<dbReference type="Pfam" id="PF13513">
    <property type="entry name" value="HEAT_EZ"/>
    <property type="match status" value="1"/>
</dbReference>